<protein>
    <submittedName>
        <fullName evidence="3">Hydratase/decarboxylase</fullName>
    </submittedName>
</protein>
<dbReference type="Pfam" id="PF01557">
    <property type="entry name" value="FAA_hydrolase"/>
    <property type="match status" value="1"/>
</dbReference>
<evidence type="ECO:0000256" key="1">
    <source>
        <dbReference type="ARBA" id="ARBA00023239"/>
    </source>
</evidence>
<dbReference type="Gene3D" id="3.90.850.10">
    <property type="entry name" value="Fumarylacetoacetase-like, C-terminal domain"/>
    <property type="match status" value="1"/>
</dbReference>
<keyword evidence="4" id="KW-1185">Reference proteome</keyword>
<gene>
    <name evidence="3" type="ORF">GCM10017774_19230</name>
</gene>
<dbReference type="PANTHER" id="PTHR30143:SF0">
    <property type="entry name" value="2-KETO-4-PENTENOATE HYDRATASE"/>
    <property type="match status" value="1"/>
</dbReference>
<dbReference type="EMBL" id="BNAR01000002">
    <property type="protein sequence ID" value="GHH34755.1"/>
    <property type="molecule type" value="Genomic_DNA"/>
</dbReference>
<sequence length="261" mass="26909">MNRVDQVTTVAGRAIDAAVARLADAERTRVPCAPVRDLIGPDDLDAAYRVQAAIGARRVGDGARVVGRKIGLTVGKRPCSGVLYDDMAFIGGDTVPADLVLQPRVGAGIAFVLGKDLADGPLDPEQVREAIAYGVAALEVCGSRIGDWDLSPADAVADNASAGAFVTGPRRVALRDFDPEQVEMSLYVNEISIGGVECAGDPLDAIAVLAQTSREYGTPLRAGEVVLAGAAGPMRPVAPGDVVVAHLSGLGAVKAYIGRRS</sequence>
<comment type="caution">
    <text evidence="3">The sequence shown here is derived from an EMBL/GenBank/DDBJ whole genome shotgun (WGS) entry which is preliminary data.</text>
</comment>
<dbReference type="InterPro" id="IPR011234">
    <property type="entry name" value="Fumarylacetoacetase-like_C"/>
</dbReference>
<accession>A0ABQ3MD18</accession>
<name>A0ABQ3MD18_9PSEU</name>
<dbReference type="Proteomes" id="UP000605568">
    <property type="component" value="Unassembled WGS sequence"/>
</dbReference>
<dbReference type="RefSeq" id="WP_191297463.1">
    <property type="nucleotide sequence ID" value="NZ_BNAR01000002.1"/>
</dbReference>
<reference evidence="4" key="1">
    <citation type="journal article" date="2019" name="Int. J. Syst. Evol. Microbiol.">
        <title>The Global Catalogue of Microorganisms (GCM) 10K type strain sequencing project: providing services to taxonomists for standard genome sequencing and annotation.</title>
        <authorList>
            <consortium name="The Broad Institute Genomics Platform"/>
            <consortium name="The Broad Institute Genome Sequencing Center for Infectious Disease"/>
            <person name="Wu L."/>
            <person name="Ma J."/>
        </authorList>
    </citation>
    <scope>NUCLEOTIDE SEQUENCE [LARGE SCALE GENOMIC DNA]</scope>
    <source>
        <strain evidence="4">CGMCC 4.7367</strain>
    </source>
</reference>
<organism evidence="3 4">
    <name type="scientific">Lentzea cavernae</name>
    <dbReference type="NCBI Taxonomy" id="2020703"/>
    <lineage>
        <taxon>Bacteria</taxon>
        <taxon>Bacillati</taxon>
        <taxon>Actinomycetota</taxon>
        <taxon>Actinomycetes</taxon>
        <taxon>Pseudonocardiales</taxon>
        <taxon>Pseudonocardiaceae</taxon>
        <taxon>Lentzea</taxon>
    </lineage>
</organism>
<proteinExistence type="predicted"/>
<dbReference type="SUPFAM" id="SSF56529">
    <property type="entry name" value="FAH"/>
    <property type="match status" value="1"/>
</dbReference>
<evidence type="ECO:0000313" key="4">
    <source>
        <dbReference type="Proteomes" id="UP000605568"/>
    </source>
</evidence>
<evidence type="ECO:0000259" key="2">
    <source>
        <dbReference type="Pfam" id="PF01557"/>
    </source>
</evidence>
<dbReference type="InterPro" id="IPR050772">
    <property type="entry name" value="Hydratase-Decarb/MhpD_sf"/>
</dbReference>
<keyword evidence="1" id="KW-0456">Lyase</keyword>
<dbReference type="PANTHER" id="PTHR30143">
    <property type="entry name" value="ACID HYDRATASE"/>
    <property type="match status" value="1"/>
</dbReference>
<dbReference type="InterPro" id="IPR036663">
    <property type="entry name" value="Fumarylacetoacetase_C_sf"/>
</dbReference>
<feature type="domain" description="Fumarylacetoacetase-like C-terminal" evidence="2">
    <location>
        <begin position="97"/>
        <end position="255"/>
    </location>
</feature>
<evidence type="ECO:0000313" key="3">
    <source>
        <dbReference type="EMBL" id="GHH34755.1"/>
    </source>
</evidence>